<dbReference type="CDD" id="cd00452">
    <property type="entry name" value="KDPG_aldolase"/>
    <property type="match status" value="1"/>
</dbReference>
<dbReference type="PANTHER" id="PTHR30246:SF1">
    <property type="entry name" value="2-DEHYDRO-3-DEOXY-6-PHOSPHOGALACTONATE ALDOLASE-RELATED"/>
    <property type="match status" value="1"/>
</dbReference>
<evidence type="ECO:0000256" key="2">
    <source>
        <dbReference type="ARBA" id="ARBA00006906"/>
    </source>
</evidence>
<evidence type="ECO:0000256" key="5">
    <source>
        <dbReference type="ARBA" id="ARBA00023277"/>
    </source>
</evidence>
<dbReference type="PANTHER" id="PTHR30246">
    <property type="entry name" value="2-KETO-3-DEOXY-6-PHOSPHOGLUCONATE ALDOLASE"/>
    <property type="match status" value="1"/>
</dbReference>
<comment type="caution">
    <text evidence="6">The sequence shown here is derived from an EMBL/GenBank/DDBJ whole genome shotgun (WGS) entry which is preliminary data.</text>
</comment>
<accession>A0ABN1AY03</accession>
<evidence type="ECO:0000313" key="7">
    <source>
        <dbReference type="Proteomes" id="UP001500880"/>
    </source>
</evidence>
<keyword evidence="7" id="KW-1185">Reference proteome</keyword>
<comment type="similarity">
    <text evidence="2">Belongs to the KHG/KDPG aldolase family.</text>
</comment>
<keyword evidence="5" id="KW-0119">Carbohydrate metabolism</keyword>
<dbReference type="NCBIfam" id="TIGR01182">
    <property type="entry name" value="eda"/>
    <property type="match status" value="1"/>
</dbReference>
<gene>
    <name evidence="6" type="primary">eda</name>
    <name evidence="6" type="ORF">GCM10008986_09530</name>
</gene>
<sequence>MSNQASLNRLLTSGIVAVIRKVDPEKVPPLVQAFVDGGVSGIEITMDSDNSSAMIRELKQVHGNKILIGAGTVLNKEQAKEAIEAGSDFIFAPILDRETIEYTKNQGILMIPGVFTPTEIHQAYQWGADMVKVFPATVVGPQFFKDVKGPISQVPMMPTGGVNLDNLGAFIHAGAVAAGIGGSLVNKTLIEQGDWKALQNLAERYVEKVAQVRNSK</sequence>
<evidence type="ECO:0000256" key="3">
    <source>
        <dbReference type="ARBA" id="ARBA00011233"/>
    </source>
</evidence>
<proteinExistence type="inferred from homology"/>
<evidence type="ECO:0000256" key="4">
    <source>
        <dbReference type="ARBA" id="ARBA00023239"/>
    </source>
</evidence>
<name>A0ABN1AY03_9BACI</name>
<dbReference type="Pfam" id="PF01081">
    <property type="entry name" value="Aldolase"/>
    <property type="match status" value="1"/>
</dbReference>
<dbReference type="InterPro" id="IPR013785">
    <property type="entry name" value="Aldolase_TIM"/>
</dbReference>
<evidence type="ECO:0000256" key="1">
    <source>
        <dbReference type="ARBA" id="ARBA00004761"/>
    </source>
</evidence>
<dbReference type="Proteomes" id="UP001500880">
    <property type="component" value="Unassembled WGS sequence"/>
</dbReference>
<protein>
    <submittedName>
        <fullName evidence="6">Bifunctional 4-hydroxy-2-oxoglutarate aldolase/2-dehydro-3-deoxy-phosphogluconate aldolase</fullName>
    </submittedName>
</protein>
<dbReference type="SUPFAM" id="SSF51569">
    <property type="entry name" value="Aldolase"/>
    <property type="match status" value="1"/>
</dbReference>
<dbReference type="Gene3D" id="3.20.20.70">
    <property type="entry name" value="Aldolase class I"/>
    <property type="match status" value="1"/>
</dbReference>
<comment type="pathway">
    <text evidence="1">Carbohydrate acid metabolism.</text>
</comment>
<evidence type="ECO:0000313" key="6">
    <source>
        <dbReference type="EMBL" id="GAA0486252.1"/>
    </source>
</evidence>
<dbReference type="EMBL" id="BAAADO010000002">
    <property type="protein sequence ID" value="GAA0486252.1"/>
    <property type="molecule type" value="Genomic_DNA"/>
</dbReference>
<dbReference type="RefSeq" id="WP_343838208.1">
    <property type="nucleotide sequence ID" value="NZ_BAAADO010000002.1"/>
</dbReference>
<reference evidence="6 7" key="1">
    <citation type="journal article" date="2019" name="Int. J. Syst. Evol. Microbiol.">
        <title>The Global Catalogue of Microorganisms (GCM) 10K type strain sequencing project: providing services to taxonomists for standard genome sequencing and annotation.</title>
        <authorList>
            <consortium name="The Broad Institute Genomics Platform"/>
            <consortium name="The Broad Institute Genome Sequencing Center for Infectious Disease"/>
            <person name="Wu L."/>
            <person name="Ma J."/>
        </authorList>
    </citation>
    <scope>NUCLEOTIDE SEQUENCE [LARGE SCALE GENOMIC DNA]</scope>
    <source>
        <strain evidence="6 7">JCM 12389</strain>
    </source>
</reference>
<comment type="subunit">
    <text evidence="3">Homotrimer.</text>
</comment>
<dbReference type="InterPro" id="IPR000887">
    <property type="entry name" value="Aldlse_KDPG_KHG"/>
</dbReference>
<organism evidence="6 7">
    <name type="scientific">Salinibacillus aidingensis</name>
    <dbReference type="NCBI Taxonomy" id="237684"/>
    <lineage>
        <taxon>Bacteria</taxon>
        <taxon>Bacillati</taxon>
        <taxon>Bacillota</taxon>
        <taxon>Bacilli</taxon>
        <taxon>Bacillales</taxon>
        <taxon>Bacillaceae</taxon>
        <taxon>Salinibacillus</taxon>
    </lineage>
</organism>
<keyword evidence="4" id="KW-0456">Lyase</keyword>